<dbReference type="Proteomes" id="UP001238496">
    <property type="component" value="Unassembled WGS sequence"/>
</dbReference>
<dbReference type="InterPro" id="IPR009560">
    <property type="entry name" value="DUF1176"/>
</dbReference>
<evidence type="ECO:0008006" key="4">
    <source>
        <dbReference type="Google" id="ProtNLM"/>
    </source>
</evidence>
<name>A0ABU0G3X5_9HYPH</name>
<comment type="caution">
    <text evidence="2">The sequence shown here is derived from an EMBL/GenBank/DDBJ whole genome shotgun (WGS) entry which is preliminary data.</text>
</comment>
<dbReference type="Pfam" id="PF06674">
    <property type="entry name" value="DUF1176"/>
    <property type="match status" value="1"/>
</dbReference>
<protein>
    <recommendedName>
        <fullName evidence="4">DUF1176 domain-containing protein</fullName>
    </recommendedName>
</protein>
<evidence type="ECO:0000313" key="2">
    <source>
        <dbReference type="EMBL" id="MDQ0419997.1"/>
    </source>
</evidence>
<dbReference type="RefSeq" id="WP_307370029.1">
    <property type="nucleotide sequence ID" value="NZ_JAUSUW010000002.1"/>
</dbReference>
<sequence>MRLPVLSLTFAALVGSTLSTLAGDGASRDFKSWQVLCSQALSCTMRQFNAGREIGHFELQRSGGPDAPATLVVYAGASVLDEGSGDFSATLTVDGGQPIAISAADITLEPGGWALRLSGDFIGNGFITSLKNGTALRVVITRGATSVEGEIGLEGAAASLLFVDEYQKRIGHTDAWVSPGEKVPNPAPPVRDLSRFADFPDRLSPRFAAGGECADTEESMLDGNALAHQLADEQTLYVTPCGLGGAYNMAYAVFLDSYGTVSSLGFPTMLDGAPSAAASAFNLSYDYETRTFSAFFKGRGVGDCGTVSKWTLKEGFTGPQLVLIQEEYRDCPDQIDENADFEIADWPKTWPLK</sequence>
<dbReference type="EMBL" id="JAUSUW010000002">
    <property type="protein sequence ID" value="MDQ0419997.1"/>
    <property type="molecule type" value="Genomic_DNA"/>
</dbReference>
<keyword evidence="3" id="KW-1185">Reference proteome</keyword>
<reference evidence="2 3" key="1">
    <citation type="submission" date="2023-07" db="EMBL/GenBank/DDBJ databases">
        <title>Genomic Encyclopedia of Type Strains, Phase IV (KMG-IV): sequencing the most valuable type-strain genomes for metagenomic binning, comparative biology and taxonomic classification.</title>
        <authorList>
            <person name="Goeker M."/>
        </authorList>
    </citation>
    <scope>NUCLEOTIDE SEQUENCE [LARGE SCALE GENOMIC DNA]</scope>
    <source>
        <strain evidence="2 3">DSM 1111</strain>
    </source>
</reference>
<feature type="chain" id="PRO_5045055690" description="DUF1176 domain-containing protein" evidence="1">
    <location>
        <begin position="23"/>
        <end position="353"/>
    </location>
</feature>
<gene>
    <name evidence="2" type="ORF">J2045_001010</name>
</gene>
<feature type="signal peptide" evidence="1">
    <location>
        <begin position="1"/>
        <end position="22"/>
    </location>
</feature>
<evidence type="ECO:0000313" key="3">
    <source>
        <dbReference type="Proteomes" id="UP001238496"/>
    </source>
</evidence>
<keyword evidence="1" id="KW-0732">Signal</keyword>
<proteinExistence type="predicted"/>
<organism evidence="2 3">
    <name type="scientific">Peteryoungia aggregata LMG 23059</name>
    <dbReference type="NCBI Taxonomy" id="1368425"/>
    <lineage>
        <taxon>Bacteria</taxon>
        <taxon>Pseudomonadati</taxon>
        <taxon>Pseudomonadota</taxon>
        <taxon>Alphaproteobacteria</taxon>
        <taxon>Hyphomicrobiales</taxon>
        <taxon>Rhizobiaceae</taxon>
        <taxon>Peteryoungia</taxon>
    </lineage>
</organism>
<accession>A0ABU0G3X5</accession>
<evidence type="ECO:0000256" key="1">
    <source>
        <dbReference type="SAM" id="SignalP"/>
    </source>
</evidence>